<dbReference type="Proteomes" id="UP001497516">
    <property type="component" value="Chromosome 4"/>
</dbReference>
<protein>
    <submittedName>
        <fullName evidence="1">Uncharacterized protein</fullName>
    </submittedName>
</protein>
<evidence type="ECO:0000313" key="2">
    <source>
        <dbReference type="Proteomes" id="UP001497516"/>
    </source>
</evidence>
<accession>A0AAV2E5S3</accession>
<name>A0AAV2E5S3_9ROSI</name>
<dbReference type="AlphaFoldDB" id="A0AAV2E5S3"/>
<sequence>MRVSRTHLLEEGFDVADGLRETESPPFITQRQPLSRLRAASFGWEQANPHLHYCNIWTKLMDRQSNEGLIE</sequence>
<organism evidence="1 2">
    <name type="scientific">Linum trigynum</name>
    <dbReference type="NCBI Taxonomy" id="586398"/>
    <lineage>
        <taxon>Eukaryota</taxon>
        <taxon>Viridiplantae</taxon>
        <taxon>Streptophyta</taxon>
        <taxon>Embryophyta</taxon>
        <taxon>Tracheophyta</taxon>
        <taxon>Spermatophyta</taxon>
        <taxon>Magnoliopsida</taxon>
        <taxon>eudicotyledons</taxon>
        <taxon>Gunneridae</taxon>
        <taxon>Pentapetalae</taxon>
        <taxon>rosids</taxon>
        <taxon>fabids</taxon>
        <taxon>Malpighiales</taxon>
        <taxon>Linaceae</taxon>
        <taxon>Linum</taxon>
    </lineage>
</organism>
<proteinExistence type="predicted"/>
<gene>
    <name evidence="1" type="ORF">LTRI10_LOCUS22429</name>
</gene>
<dbReference type="EMBL" id="OZ034817">
    <property type="protein sequence ID" value="CAL1381022.1"/>
    <property type="molecule type" value="Genomic_DNA"/>
</dbReference>
<reference evidence="1 2" key="1">
    <citation type="submission" date="2024-04" db="EMBL/GenBank/DDBJ databases">
        <authorList>
            <person name="Fracassetti M."/>
        </authorList>
    </citation>
    <scope>NUCLEOTIDE SEQUENCE [LARGE SCALE GENOMIC DNA]</scope>
</reference>
<evidence type="ECO:0000313" key="1">
    <source>
        <dbReference type="EMBL" id="CAL1381022.1"/>
    </source>
</evidence>
<keyword evidence="2" id="KW-1185">Reference proteome</keyword>